<gene>
    <name evidence="1" type="ORF">Metus_0245</name>
</gene>
<comment type="caution">
    <text evidence="1">The sequence shown here is derived from an EMBL/GenBank/DDBJ whole genome shotgun (WGS) entry which is preliminary data.</text>
</comment>
<dbReference type="AlphaFoldDB" id="A0A3S3VDJ4"/>
<accession>A0A3S3VDJ4</accession>
<dbReference type="EMBL" id="RXGA01000001">
    <property type="protein sequence ID" value="RWX74220.1"/>
    <property type="molecule type" value="Genomic_DNA"/>
</dbReference>
<sequence>MPGTVTLYIDESGDVGFKPNSSEVFVIGYLVAGKPLRLSNDLNKLRRRLSKRLGIEIPEFKFSKDREEVRSAVLGLIAESDVTCGFVAVKKGSAIPYLQQNPDRMYNYLAVNYPIKRVLRTFNPERIRYVIDKQVWSGKRRDGFDRYVKDKASWVSVMECNSCRPPAIHLVHEDSRNDPCLQAADYLAGSVYAAITRGKRNYFEKMEGRFRQDWRDMWGVQI</sequence>
<protein>
    <recommendedName>
        <fullName evidence="3">DUF3800 domain-containing protein</fullName>
    </recommendedName>
</protein>
<proteinExistence type="predicted"/>
<reference evidence="1 2" key="1">
    <citation type="submission" date="2018-12" db="EMBL/GenBank/DDBJ databases">
        <title>The complete genome of the methanogenic archaea of the candidate phylum Verstraetearchaeota, obtained from the metagenome of underground thermal water.</title>
        <authorList>
            <person name="Kadnikov V.V."/>
            <person name="Mardanov A.V."/>
            <person name="Beletsky A.V."/>
            <person name="Karnachuk O.V."/>
            <person name="Ravin N.V."/>
        </authorList>
    </citation>
    <scope>NUCLEOTIDE SEQUENCE [LARGE SCALE GENOMIC DNA]</scope>
    <source>
        <strain evidence="1">Ch88</strain>
    </source>
</reference>
<name>A0A3S3VDJ4_METS7</name>
<dbReference type="Proteomes" id="UP000288215">
    <property type="component" value="Unassembled WGS sequence"/>
</dbReference>
<evidence type="ECO:0000313" key="2">
    <source>
        <dbReference type="Proteomes" id="UP000288215"/>
    </source>
</evidence>
<dbReference type="InterPro" id="IPR024524">
    <property type="entry name" value="DUF3800"/>
</dbReference>
<dbReference type="Pfam" id="PF12686">
    <property type="entry name" value="DUF3800"/>
    <property type="match status" value="1"/>
</dbReference>
<evidence type="ECO:0008006" key="3">
    <source>
        <dbReference type="Google" id="ProtNLM"/>
    </source>
</evidence>
<evidence type="ECO:0000313" key="1">
    <source>
        <dbReference type="EMBL" id="RWX74220.1"/>
    </source>
</evidence>
<organism evidence="1 2">
    <name type="scientific">Methanosuratincola subterraneus</name>
    <dbReference type="NCBI Taxonomy" id="2593994"/>
    <lineage>
        <taxon>Archaea</taxon>
        <taxon>Thermoproteota</taxon>
        <taxon>Methanosuratincolia</taxon>
        <taxon>Candidatus Methanomethylicales</taxon>
        <taxon>Candidatus Methanomethylicaceae</taxon>
        <taxon>Candidatus Methanosuratincola (ex Vanwonterghem et al. 2016)</taxon>
    </lineage>
</organism>